<proteinExistence type="predicted"/>
<evidence type="ECO:0000256" key="2">
    <source>
        <dbReference type="ARBA" id="ARBA00022980"/>
    </source>
</evidence>
<reference evidence="5" key="2">
    <citation type="submission" date="2025-08" db="UniProtKB">
        <authorList>
            <consortium name="Ensembl"/>
        </authorList>
    </citation>
    <scope>IDENTIFICATION</scope>
</reference>
<protein>
    <submittedName>
        <fullName evidence="5">Mitochondrial ribosomal protein S30</fullName>
    </submittedName>
</protein>
<dbReference type="HOGENOM" id="CLU_049608_0_0_1"/>
<dbReference type="GeneTree" id="ENSGT00390000001442"/>
<organism evidence="5 6">
    <name type="scientific">Lepisosteus oculatus</name>
    <name type="common">Spotted gar</name>
    <dbReference type="NCBI Taxonomy" id="7918"/>
    <lineage>
        <taxon>Eukaryota</taxon>
        <taxon>Metazoa</taxon>
        <taxon>Chordata</taxon>
        <taxon>Craniata</taxon>
        <taxon>Vertebrata</taxon>
        <taxon>Euteleostomi</taxon>
        <taxon>Actinopterygii</taxon>
        <taxon>Neopterygii</taxon>
        <taxon>Holostei</taxon>
        <taxon>Semionotiformes</taxon>
        <taxon>Lepisosteidae</taxon>
        <taxon>Lepisosteus</taxon>
    </lineage>
</organism>
<evidence type="ECO:0000313" key="6">
    <source>
        <dbReference type="Proteomes" id="UP000018468"/>
    </source>
</evidence>
<dbReference type="Pfam" id="PF07147">
    <property type="entry name" value="PDCD9"/>
    <property type="match status" value="1"/>
</dbReference>
<dbReference type="AlphaFoldDB" id="W5N268"/>
<accession>W5N268</accession>
<dbReference type="Proteomes" id="UP000018468">
    <property type="component" value="Linkage group LG2"/>
</dbReference>
<dbReference type="PANTHER" id="PTHR13014:SF3">
    <property type="entry name" value="LARGE RIBOSOMAL SUBUNIT PROTEIN ML65"/>
    <property type="match status" value="1"/>
</dbReference>
<dbReference type="OMA" id="VNMPRYY"/>
<reference evidence="6" key="1">
    <citation type="submission" date="2011-12" db="EMBL/GenBank/DDBJ databases">
        <title>The Draft Genome of Lepisosteus oculatus.</title>
        <authorList>
            <consortium name="The Broad Institute Genome Assembly &amp; Analysis Group"/>
            <consortium name="Computational R&amp;D Group"/>
            <consortium name="and Sequencing Platform"/>
            <person name="Di Palma F."/>
            <person name="Alfoldi J."/>
            <person name="Johnson J."/>
            <person name="Berlin A."/>
            <person name="Gnerre S."/>
            <person name="Jaffe D."/>
            <person name="MacCallum I."/>
            <person name="Young S."/>
            <person name="Walker B.J."/>
            <person name="Lander E.S."/>
            <person name="Lindblad-Toh K."/>
        </authorList>
    </citation>
    <scope>NUCLEOTIDE SEQUENCE [LARGE SCALE GENOMIC DNA]</scope>
</reference>
<dbReference type="GO" id="GO:0003735">
    <property type="term" value="F:structural constituent of ribosome"/>
    <property type="evidence" value="ECO:0007669"/>
    <property type="project" value="InterPro"/>
</dbReference>
<evidence type="ECO:0000256" key="4">
    <source>
        <dbReference type="ARBA" id="ARBA00023274"/>
    </source>
</evidence>
<dbReference type="GO" id="GO:0006412">
    <property type="term" value="P:translation"/>
    <property type="evidence" value="ECO:0007669"/>
    <property type="project" value="InterPro"/>
</dbReference>
<dbReference type="InterPro" id="IPR010793">
    <property type="entry name" value="Ribosomal_mL37/mL65"/>
</dbReference>
<keyword evidence="4" id="KW-0687">Ribonucleoprotein</keyword>
<name>W5N268_LEPOC</name>
<evidence type="ECO:0000256" key="1">
    <source>
        <dbReference type="ARBA" id="ARBA00004173"/>
    </source>
</evidence>
<evidence type="ECO:0000256" key="3">
    <source>
        <dbReference type="ARBA" id="ARBA00023128"/>
    </source>
</evidence>
<evidence type="ECO:0000313" key="5">
    <source>
        <dbReference type="Ensembl" id="ENSLOCP00000014727.1"/>
    </source>
</evidence>
<dbReference type="InterPro" id="IPR039982">
    <property type="entry name" value="Ribosomal_mL65"/>
</dbReference>
<dbReference type="eggNOG" id="KOG4461">
    <property type="taxonomic scope" value="Eukaryota"/>
</dbReference>
<keyword evidence="6" id="KW-1185">Reference proteome</keyword>
<dbReference type="STRING" id="7918.ENSLOCP00000014727"/>
<reference evidence="5" key="3">
    <citation type="submission" date="2025-09" db="UniProtKB">
        <authorList>
            <consortium name="Ensembl"/>
        </authorList>
    </citation>
    <scope>IDENTIFICATION</scope>
</reference>
<dbReference type="Bgee" id="ENSLOCG00000011976">
    <property type="expression patterns" value="Expressed in ovary and 13 other cell types or tissues"/>
</dbReference>
<keyword evidence="3" id="KW-0496">Mitochondrion</keyword>
<comment type="subcellular location">
    <subcellularLocation>
        <location evidence="1">Mitochondrion</location>
    </subcellularLocation>
</comment>
<dbReference type="PANTHER" id="PTHR13014">
    <property type="entry name" value="MITOCHONDRIAL 28S RIBOSOMAL PROTEIN S30/P52 PRO-APOTOTIC PROTEIN"/>
    <property type="match status" value="1"/>
</dbReference>
<keyword evidence="2" id="KW-0689">Ribosomal protein</keyword>
<dbReference type="EMBL" id="AHAT01017243">
    <property type="status" value="NOT_ANNOTATED_CDS"/>
    <property type="molecule type" value="Genomic_DNA"/>
</dbReference>
<dbReference type="Ensembl" id="ENSLOCT00000014756.1">
    <property type="protein sequence ID" value="ENSLOCP00000014727.1"/>
    <property type="gene ID" value="ENSLOCG00000011976.1"/>
</dbReference>
<dbReference type="InParanoid" id="W5N268"/>
<dbReference type="GO" id="GO:0005762">
    <property type="term" value="C:mitochondrial large ribosomal subunit"/>
    <property type="evidence" value="ECO:0000318"/>
    <property type="project" value="GO_Central"/>
</dbReference>
<sequence>MAASSRLSLQPFALKRGLIWSFRRVLHTEPSIREPAYPPIIPSRTAKSKSAKKLREEEFINQVRAAATVQEKLRLLTKFQRKKYVLYPQTFALNADRWYQHFTKTAYLPGLPKKFSVDSGNKLKEADVIDSDVFSELRSLVCNAILQENFYLKKRRPFLQREQEHFVAPFLSNMVSAVTNTLAKHNPVLKVSSLDFGPQVNFYWMRGERTVPCGHRRGRVDPVRFQIDDQPHSQLRVPQQLPEFLPLEESGSAEVPVIHFAPDLLPMFRRQYDNNIFIGSKVADPCCYGHTQFHLVGDRLRRDKLAKANLADQVEVGLRANAIASLFAWTGAQAMYQGFWSHEDVTRPFVSQAVITDGLHFSFFCYQLNTLGLTVQTDSNNPRKNVCWGTESMRLYEGVKDGDVIGWNDSVLKLLVQFLMNRPHT</sequence>